<dbReference type="PANTHER" id="PTHR43153">
    <property type="entry name" value="ELECTRON TRANSFER FLAVOPROTEIN ALPHA"/>
    <property type="match status" value="1"/>
</dbReference>
<feature type="non-terminal residue" evidence="1">
    <location>
        <position position="1"/>
    </location>
</feature>
<evidence type="ECO:0000313" key="1">
    <source>
        <dbReference type="EMBL" id="MCC2176390.1"/>
    </source>
</evidence>
<dbReference type="GO" id="GO:0050660">
    <property type="term" value="F:flavin adenine dinucleotide binding"/>
    <property type="evidence" value="ECO:0007669"/>
    <property type="project" value="InterPro"/>
</dbReference>
<dbReference type="EMBL" id="JAJEPX010000009">
    <property type="protein sequence ID" value="MCC2176390.1"/>
    <property type="molecule type" value="Genomic_DNA"/>
</dbReference>
<dbReference type="AlphaFoldDB" id="A0AAW4VU99"/>
<dbReference type="GO" id="GO:0009055">
    <property type="term" value="F:electron transfer activity"/>
    <property type="evidence" value="ECO:0007669"/>
    <property type="project" value="InterPro"/>
</dbReference>
<reference evidence="1 2" key="1">
    <citation type="submission" date="2021-10" db="EMBL/GenBank/DDBJ databases">
        <title>Anaerobic single-cell dispensing facilitates the cultivation of human gut bacteria.</title>
        <authorList>
            <person name="Afrizal A."/>
        </authorList>
    </citation>
    <scope>NUCLEOTIDE SEQUENCE [LARGE SCALE GENOMIC DNA]</scope>
    <source>
        <strain evidence="1 2">CLA-AA-H270</strain>
    </source>
</reference>
<dbReference type="SUPFAM" id="SSF52467">
    <property type="entry name" value="DHS-like NAD/FAD-binding domain"/>
    <property type="match status" value="1"/>
</dbReference>
<dbReference type="InterPro" id="IPR029035">
    <property type="entry name" value="DHS-like_NAD/FAD-binding_dom"/>
</dbReference>
<dbReference type="Proteomes" id="UP001298753">
    <property type="component" value="Unassembled WGS sequence"/>
</dbReference>
<dbReference type="Gene3D" id="3.40.50.1220">
    <property type="entry name" value="TPP-binding domain"/>
    <property type="match status" value="1"/>
</dbReference>
<proteinExistence type="predicted"/>
<gene>
    <name evidence="1" type="ORF">LKD22_04475</name>
</gene>
<accession>A0AAW4VU99</accession>
<dbReference type="PANTHER" id="PTHR43153:SF1">
    <property type="entry name" value="ELECTRON TRANSFER FLAVOPROTEIN SUBUNIT ALPHA, MITOCHONDRIAL"/>
    <property type="match status" value="1"/>
</dbReference>
<evidence type="ECO:0000313" key="2">
    <source>
        <dbReference type="Proteomes" id="UP001298753"/>
    </source>
</evidence>
<name>A0AAW4VU99_9FIRM</name>
<keyword evidence="2" id="KW-1185">Reference proteome</keyword>
<sequence length="46" mass="4906">DSECIVAVNKSDSAPIFDVADYGICGDLFKVVPMMIDAIKAAKESK</sequence>
<dbReference type="InterPro" id="IPR001308">
    <property type="entry name" value="ETF_a/FixB"/>
</dbReference>
<dbReference type="GO" id="GO:0033539">
    <property type="term" value="P:fatty acid beta-oxidation using acyl-CoA dehydrogenase"/>
    <property type="evidence" value="ECO:0007669"/>
    <property type="project" value="TreeGrafter"/>
</dbReference>
<organism evidence="1 2">
    <name type="scientific">Agathobaculum butyriciproducens</name>
    <dbReference type="NCBI Taxonomy" id="1628085"/>
    <lineage>
        <taxon>Bacteria</taxon>
        <taxon>Bacillati</taxon>
        <taxon>Bacillota</taxon>
        <taxon>Clostridia</taxon>
        <taxon>Eubacteriales</taxon>
        <taxon>Butyricicoccaceae</taxon>
        <taxon>Agathobaculum</taxon>
    </lineage>
</organism>
<comment type="caution">
    <text evidence="1">The sequence shown here is derived from an EMBL/GenBank/DDBJ whole genome shotgun (WGS) entry which is preliminary data.</text>
</comment>
<protein>
    <submittedName>
        <fullName evidence="1">Electron transfer flavoprotein subunit alpha/FixB family protein</fullName>
    </submittedName>
</protein>